<protein>
    <recommendedName>
        <fullName evidence="4">Endonuclease/exonuclease/phosphatase domain-containing protein</fullName>
    </recommendedName>
</protein>
<organism evidence="2 3">
    <name type="scientific">Portunus trituberculatus</name>
    <name type="common">Swimming crab</name>
    <name type="synonym">Neptunus trituberculatus</name>
    <dbReference type="NCBI Taxonomy" id="210409"/>
    <lineage>
        <taxon>Eukaryota</taxon>
        <taxon>Metazoa</taxon>
        <taxon>Ecdysozoa</taxon>
        <taxon>Arthropoda</taxon>
        <taxon>Crustacea</taxon>
        <taxon>Multicrustacea</taxon>
        <taxon>Malacostraca</taxon>
        <taxon>Eumalacostraca</taxon>
        <taxon>Eucarida</taxon>
        <taxon>Decapoda</taxon>
        <taxon>Pleocyemata</taxon>
        <taxon>Brachyura</taxon>
        <taxon>Eubrachyura</taxon>
        <taxon>Portunoidea</taxon>
        <taxon>Portunidae</taxon>
        <taxon>Portuninae</taxon>
        <taxon>Portunus</taxon>
    </lineage>
</organism>
<dbReference type="Proteomes" id="UP000324222">
    <property type="component" value="Unassembled WGS sequence"/>
</dbReference>
<keyword evidence="3" id="KW-1185">Reference proteome</keyword>
<evidence type="ECO:0000256" key="1">
    <source>
        <dbReference type="SAM" id="MobiDB-lite"/>
    </source>
</evidence>
<sequence length="164" mass="18082">MATPNPASEFPTGKGTRNVPRSDCCLDDDPKCLDPTNNFSTLTSATFAPSTSTILHDLEQLEQHPTHISDSLGDTPNNLDLFVASNPSAYAVTQSSPLGSSDHNLIYGSCPFSPVPPKDPPKWKCLWHFASASWGDLRSYYAAFPWNDYCFHVRDPSLYAERIT</sequence>
<comment type="caution">
    <text evidence="2">The sequence shown here is derived from an EMBL/GenBank/DDBJ whole genome shotgun (WGS) entry which is preliminary data.</text>
</comment>
<evidence type="ECO:0000313" key="2">
    <source>
        <dbReference type="EMBL" id="MPC63990.1"/>
    </source>
</evidence>
<dbReference type="EMBL" id="VSRR010021503">
    <property type="protein sequence ID" value="MPC63990.1"/>
    <property type="molecule type" value="Genomic_DNA"/>
</dbReference>
<evidence type="ECO:0008006" key="4">
    <source>
        <dbReference type="Google" id="ProtNLM"/>
    </source>
</evidence>
<accession>A0A5B7GVB1</accession>
<feature type="region of interest" description="Disordered" evidence="1">
    <location>
        <begin position="1"/>
        <end position="21"/>
    </location>
</feature>
<dbReference type="AlphaFoldDB" id="A0A5B7GVB1"/>
<name>A0A5B7GVB1_PORTR</name>
<gene>
    <name evidence="2" type="ORF">E2C01_058099</name>
</gene>
<reference evidence="2 3" key="1">
    <citation type="submission" date="2019-05" db="EMBL/GenBank/DDBJ databases">
        <title>Another draft genome of Portunus trituberculatus and its Hox gene families provides insights of decapod evolution.</title>
        <authorList>
            <person name="Jeong J.-H."/>
            <person name="Song I."/>
            <person name="Kim S."/>
            <person name="Choi T."/>
            <person name="Kim D."/>
            <person name="Ryu S."/>
            <person name="Kim W."/>
        </authorList>
    </citation>
    <scope>NUCLEOTIDE SEQUENCE [LARGE SCALE GENOMIC DNA]</scope>
    <source>
        <tissue evidence="2">Muscle</tissue>
    </source>
</reference>
<evidence type="ECO:0000313" key="3">
    <source>
        <dbReference type="Proteomes" id="UP000324222"/>
    </source>
</evidence>
<proteinExistence type="predicted"/>